<dbReference type="KEGG" id="mflu:HZU40_02645"/>
<dbReference type="RefSeq" id="WP_187097416.1">
    <property type="nucleotide sequence ID" value="NZ_CP059894.1"/>
</dbReference>
<dbReference type="EMBL" id="CP059894">
    <property type="protein sequence ID" value="QNJ93287.1"/>
    <property type="molecule type" value="Genomic_DNA"/>
</dbReference>
<reference evidence="1 2" key="1">
    <citation type="submission" date="2020-07" db="EMBL/GenBank/DDBJ databases">
        <title>Draft genome sequence of four isobutane-metabolizing strains capable of cometabolically degrading diverse ether contaminants.</title>
        <authorList>
            <person name="Chen W."/>
            <person name="Faulkner N."/>
            <person name="Smith C."/>
            <person name="Hyman M."/>
        </authorList>
    </citation>
    <scope>NUCLEOTIDE SEQUENCE [LARGE SCALE GENOMIC DNA]</scope>
    <source>
        <strain evidence="1 2">2A</strain>
    </source>
</reference>
<evidence type="ECO:0000313" key="1">
    <source>
        <dbReference type="EMBL" id="QNJ93287.1"/>
    </source>
</evidence>
<organism evidence="1 2">
    <name type="scientific">Mycolicibacterium fluoranthenivorans</name>
    <dbReference type="NCBI Taxonomy" id="258505"/>
    <lineage>
        <taxon>Bacteria</taxon>
        <taxon>Bacillati</taxon>
        <taxon>Actinomycetota</taxon>
        <taxon>Actinomycetes</taxon>
        <taxon>Mycobacteriales</taxon>
        <taxon>Mycobacteriaceae</taxon>
        <taxon>Mycolicibacterium</taxon>
    </lineage>
</organism>
<proteinExistence type="predicted"/>
<sequence length="47" mass="5447">MKIFYILMSLSAVIGVLRYVSHRLATHQRVIPNPLAFVNTQVHRINQ</sequence>
<name>A0A7G8PG21_9MYCO</name>
<dbReference type="Proteomes" id="UP000515498">
    <property type="component" value="Chromosome"/>
</dbReference>
<protein>
    <submittedName>
        <fullName evidence="1">Uncharacterized protein</fullName>
    </submittedName>
</protein>
<gene>
    <name evidence="1" type="ORF">HZU40_02645</name>
</gene>
<accession>A0A7G8PG21</accession>
<evidence type="ECO:0000313" key="2">
    <source>
        <dbReference type="Proteomes" id="UP000515498"/>
    </source>
</evidence>
<dbReference type="AlphaFoldDB" id="A0A7G8PG21"/>